<reference evidence="1" key="1">
    <citation type="submission" date="2020-05" db="EMBL/GenBank/DDBJ databases">
        <authorList>
            <person name="Chiriac C."/>
            <person name="Salcher M."/>
            <person name="Ghai R."/>
            <person name="Kavagutti S V."/>
        </authorList>
    </citation>
    <scope>NUCLEOTIDE SEQUENCE</scope>
</reference>
<dbReference type="EMBL" id="CAESAO010000085">
    <property type="protein sequence ID" value="CAB4344842.1"/>
    <property type="molecule type" value="Genomic_DNA"/>
</dbReference>
<accession>A0A6J5ZU41</accession>
<sequence length="205" mass="22318">MTTGEQLFSDFRAQFESGARPNVADFLAEADDADRRALEARIDRYLEEDAPLRSYDAAEFARAQGTPVMKQAAALFEQAAETNLVAARERAGLTLEELAAAVLEKSGIGADEAEQQKAAGYLGQLEQGTLPRLTGRVRDAVRSVLGTDPASSFARPEYGFAFRLSVRDEAAPDESIERAELLLDAMSAPSPRGWDEVDELFLSDD</sequence>
<evidence type="ECO:0000313" key="1">
    <source>
        <dbReference type="EMBL" id="CAB4344842.1"/>
    </source>
</evidence>
<dbReference type="AlphaFoldDB" id="A0A6J5ZU41"/>
<name>A0A6J5ZU41_9ZZZZ</name>
<proteinExistence type="predicted"/>
<organism evidence="1">
    <name type="scientific">freshwater metagenome</name>
    <dbReference type="NCBI Taxonomy" id="449393"/>
    <lineage>
        <taxon>unclassified sequences</taxon>
        <taxon>metagenomes</taxon>
        <taxon>ecological metagenomes</taxon>
    </lineage>
</organism>
<protein>
    <submittedName>
        <fullName evidence="1">Unannotated protein</fullName>
    </submittedName>
</protein>
<gene>
    <name evidence="1" type="ORF">UFOPK3522_01006</name>
</gene>